<reference evidence="2 3" key="1">
    <citation type="submission" date="2019-10" db="EMBL/GenBank/DDBJ databases">
        <title>Dictyobacter vulcani sp. nov., within the class Ktedonobacteria, isolated from soil of volcanic Mt. Zao.</title>
        <authorList>
            <person name="Zheng Y."/>
            <person name="Wang C.M."/>
            <person name="Sakai Y."/>
            <person name="Abe K."/>
            <person name="Yokota A."/>
            <person name="Yabe S."/>
        </authorList>
    </citation>
    <scope>NUCLEOTIDE SEQUENCE [LARGE SCALE GENOMIC DNA]</scope>
    <source>
        <strain evidence="2 3">W12</strain>
    </source>
</reference>
<protein>
    <submittedName>
        <fullName evidence="2">Uncharacterized protein</fullName>
    </submittedName>
</protein>
<dbReference type="RefSeq" id="WP_162005753.1">
    <property type="nucleotide sequence ID" value="NZ_BKZW01000005.1"/>
</dbReference>
<sequence length="47" mass="4908">MGNLVQAIVGIVVLLVVVGGLLYIFYSKTNAVEKTGFGSLIMLGLVP</sequence>
<feature type="transmembrane region" description="Helical" evidence="1">
    <location>
        <begin position="6"/>
        <end position="26"/>
    </location>
</feature>
<gene>
    <name evidence="2" type="ORF">KDW_61710</name>
</gene>
<evidence type="ECO:0000313" key="3">
    <source>
        <dbReference type="Proteomes" id="UP000326912"/>
    </source>
</evidence>
<accession>A0A5J4L150</accession>
<comment type="caution">
    <text evidence="2">The sequence shown here is derived from an EMBL/GenBank/DDBJ whole genome shotgun (WGS) entry which is preliminary data.</text>
</comment>
<dbReference type="EMBL" id="BKZW01000005">
    <property type="protein sequence ID" value="GER92009.1"/>
    <property type="molecule type" value="Genomic_DNA"/>
</dbReference>
<keyword evidence="1" id="KW-1133">Transmembrane helix</keyword>
<dbReference type="Proteomes" id="UP000326912">
    <property type="component" value="Unassembled WGS sequence"/>
</dbReference>
<organism evidence="2 3">
    <name type="scientific">Dictyobacter vulcani</name>
    <dbReference type="NCBI Taxonomy" id="2607529"/>
    <lineage>
        <taxon>Bacteria</taxon>
        <taxon>Bacillati</taxon>
        <taxon>Chloroflexota</taxon>
        <taxon>Ktedonobacteria</taxon>
        <taxon>Ktedonobacterales</taxon>
        <taxon>Dictyobacteraceae</taxon>
        <taxon>Dictyobacter</taxon>
    </lineage>
</organism>
<keyword evidence="1" id="KW-0472">Membrane</keyword>
<dbReference type="AlphaFoldDB" id="A0A5J4L150"/>
<proteinExistence type="predicted"/>
<evidence type="ECO:0000313" key="2">
    <source>
        <dbReference type="EMBL" id="GER92009.1"/>
    </source>
</evidence>
<evidence type="ECO:0000256" key="1">
    <source>
        <dbReference type="SAM" id="Phobius"/>
    </source>
</evidence>
<keyword evidence="3" id="KW-1185">Reference proteome</keyword>
<keyword evidence="1" id="KW-0812">Transmembrane</keyword>
<name>A0A5J4L150_9CHLR</name>